<evidence type="ECO:0000313" key="2">
    <source>
        <dbReference type="EMBL" id="MBU9711721.1"/>
    </source>
</evidence>
<keyword evidence="2" id="KW-0808">Transferase</keyword>
<gene>
    <name evidence="2" type="ORF">KS419_08230</name>
</gene>
<keyword evidence="3" id="KW-1185">Reference proteome</keyword>
<dbReference type="EMBL" id="JAHQCS010000081">
    <property type="protein sequence ID" value="MBU9711721.1"/>
    <property type="molecule type" value="Genomic_DNA"/>
</dbReference>
<accession>A0ABS6JDG1</accession>
<sequence length="246" mass="27784">MNELEFYDKVGKINGWDFCKLNVTTEGVKWDFYEEVTKRCKSSDILLDVGTGGGENLLRIASSLLFLVGIDLSRGMMETAQSSLEKSEVPNVRFSQMSSDNLQFPTGFFDVISSCHAPFVPNEIAKVLKNGGTFLTQQVSEADKLNLKTAFKRGQNFWEVDGALKESYLKDLKAAGFTKVQSFEYDAIDYYQRPEDLIFLLKHTPIIPDFGQGENDLVILSDFIDNNRTDKGIRTNSKRFLIIANK</sequence>
<dbReference type="PANTHER" id="PTHR43460">
    <property type="entry name" value="METHYLTRANSFERASE"/>
    <property type="match status" value="1"/>
</dbReference>
<dbReference type="GO" id="GO:0008168">
    <property type="term" value="F:methyltransferase activity"/>
    <property type="evidence" value="ECO:0007669"/>
    <property type="project" value="UniProtKB-KW"/>
</dbReference>
<evidence type="ECO:0000313" key="3">
    <source>
        <dbReference type="Proteomes" id="UP000784880"/>
    </source>
</evidence>
<organism evidence="2 3">
    <name type="scientific">Evansella tamaricis</name>
    <dbReference type="NCBI Taxonomy" id="2069301"/>
    <lineage>
        <taxon>Bacteria</taxon>
        <taxon>Bacillati</taxon>
        <taxon>Bacillota</taxon>
        <taxon>Bacilli</taxon>
        <taxon>Bacillales</taxon>
        <taxon>Bacillaceae</taxon>
        <taxon>Evansella</taxon>
    </lineage>
</organism>
<dbReference type="InterPro" id="IPR052939">
    <property type="entry name" value="23S_rRNA_MeTrnsfrase_RlmA"/>
</dbReference>
<dbReference type="InterPro" id="IPR041698">
    <property type="entry name" value="Methyltransf_25"/>
</dbReference>
<feature type="domain" description="Methyltransferase" evidence="1">
    <location>
        <begin position="47"/>
        <end position="132"/>
    </location>
</feature>
<dbReference type="PANTHER" id="PTHR43460:SF1">
    <property type="entry name" value="METHYLTRANSFERASE TYPE 11 DOMAIN-CONTAINING PROTEIN"/>
    <property type="match status" value="1"/>
</dbReference>
<dbReference type="CDD" id="cd02440">
    <property type="entry name" value="AdoMet_MTases"/>
    <property type="match status" value="1"/>
</dbReference>
<dbReference type="Proteomes" id="UP000784880">
    <property type="component" value="Unassembled WGS sequence"/>
</dbReference>
<protein>
    <submittedName>
        <fullName evidence="2">Class I SAM-dependent methyltransferase</fullName>
    </submittedName>
</protein>
<name>A0ABS6JDG1_9BACI</name>
<evidence type="ECO:0000259" key="1">
    <source>
        <dbReference type="Pfam" id="PF13649"/>
    </source>
</evidence>
<comment type="caution">
    <text evidence="2">The sequence shown here is derived from an EMBL/GenBank/DDBJ whole genome shotgun (WGS) entry which is preliminary data.</text>
</comment>
<keyword evidence="2" id="KW-0489">Methyltransferase</keyword>
<reference evidence="2 3" key="1">
    <citation type="submission" date="2021-06" db="EMBL/GenBank/DDBJ databases">
        <title>Bacillus sp. RD4P76, an endophyte from a halophyte.</title>
        <authorList>
            <person name="Sun J.-Q."/>
        </authorList>
    </citation>
    <scope>NUCLEOTIDE SEQUENCE [LARGE SCALE GENOMIC DNA]</scope>
    <source>
        <strain evidence="2 3">CGMCC 1.15917</strain>
    </source>
</reference>
<dbReference type="Pfam" id="PF13649">
    <property type="entry name" value="Methyltransf_25"/>
    <property type="match status" value="1"/>
</dbReference>
<dbReference type="GO" id="GO:0032259">
    <property type="term" value="P:methylation"/>
    <property type="evidence" value="ECO:0007669"/>
    <property type="project" value="UniProtKB-KW"/>
</dbReference>
<proteinExistence type="predicted"/>
<dbReference type="RefSeq" id="WP_217065745.1">
    <property type="nucleotide sequence ID" value="NZ_JAHQCS010000081.1"/>
</dbReference>